<sequence>MTRIYLIRHATVENPRNLLYGHLDNFRLSPRGREEAAALGRRLSQSGLRRIVHSPLERAQETADLIASQLPAPPEVIADPELREAEFSRYLQGVPYWQIPVRRPLWFVHKARRGLLPGDESYRVMGGRVLQVMQRVAAEHPAEVSALISHADPLQAAWILLEGRPQNEREMHRKMVDRAGVLEVDVVAGEVLAVNYVPPPSATAVAPAA</sequence>
<dbReference type="EMBL" id="JAEKNQ010000010">
    <property type="protein sequence ID" value="MBJ7601929.1"/>
    <property type="molecule type" value="Genomic_DNA"/>
</dbReference>
<comment type="caution">
    <text evidence="1">The sequence shown here is derived from an EMBL/GenBank/DDBJ whole genome shotgun (WGS) entry which is preliminary data.</text>
</comment>
<dbReference type="SUPFAM" id="SSF53254">
    <property type="entry name" value="Phosphoglycerate mutase-like"/>
    <property type="match status" value="1"/>
</dbReference>
<dbReference type="SMART" id="SM00855">
    <property type="entry name" value="PGAM"/>
    <property type="match status" value="1"/>
</dbReference>
<dbReference type="RefSeq" id="WP_338176316.1">
    <property type="nucleotide sequence ID" value="NZ_JAEKNQ010000010.1"/>
</dbReference>
<gene>
    <name evidence="1" type="ORF">JF888_01815</name>
</gene>
<evidence type="ECO:0000313" key="2">
    <source>
        <dbReference type="Proteomes" id="UP000620075"/>
    </source>
</evidence>
<dbReference type="PANTHER" id="PTHR48100">
    <property type="entry name" value="BROAD-SPECIFICITY PHOSPHATASE YOR283W-RELATED"/>
    <property type="match status" value="1"/>
</dbReference>
<dbReference type="InterPro" id="IPR029033">
    <property type="entry name" value="His_PPase_superfam"/>
</dbReference>
<protein>
    <submittedName>
        <fullName evidence="1">Histidine phosphatase family protein</fullName>
    </submittedName>
</protein>
<dbReference type="Proteomes" id="UP000620075">
    <property type="component" value="Unassembled WGS sequence"/>
</dbReference>
<dbReference type="Pfam" id="PF00300">
    <property type="entry name" value="His_Phos_1"/>
    <property type="match status" value="1"/>
</dbReference>
<dbReference type="InterPro" id="IPR050275">
    <property type="entry name" value="PGM_Phosphatase"/>
</dbReference>
<reference evidence="1 2" key="1">
    <citation type="submission" date="2020-10" db="EMBL/GenBank/DDBJ databases">
        <title>Ca. Dormibacterota MAGs.</title>
        <authorList>
            <person name="Montgomery K."/>
        </authorList>
    </citation>
    <scope>NUCLEOTIDE SEQUENCE [LARGE SCALE GENOMIC DNA]</scope>
    <source>
        <strain evidence="1">SC8811_S16_3</strain>
    </source>
</reference>
<dbReference type="InterPro" id="IPR013078">
    <property type="entry name" value="His_Pase_superF_clade-1"/>
</dbReference>
<dbReference type="PANTHER" id="PTHR48100:SF1">
    <property type="entry name" value="HISTIDINE PHOSPHATASE FAMILY PROTEIN-RELATED"/>
    <property type="match status" value="1"/>
</dbReference>
<dbReference type="Gene3D" id="3.40.50.1240">
    <property type="entry name" value="Phosphoglycerate mutase-like"/>
    <property type="match status" value="1"/>
</dbReference>
<dbReference type="AlphaFoldDB" id="A0A934K8G9"/>
<dbReference type="GO" id="GO:0005737">
    <property type="term" value="C:cytoplasm"/>
    <property type="evidence" value="ECO:0007669"/>
    <property type="project" value="TreeGrafter"/>
</dbReference>
<dbReference type="GO" id="GO:0016791">
    <property type="term" value="F:phosphatase activity"/>
    <property type="evidence" value="ECO:0007669"/>
    <property type="project" value="TreeGrafter"/>
</dbReference>
<name>A0A934K8G9_9BACT</name>
<accession>A0A934K8G9</accession>
<proteinExistence type="predicted"/>
<organism evidence="1 2">
    <name type="scientific">Candidatus Dormiibacter inghamiae</name>
    <dbReference type="NCBI Taxonomy" id="3127013"/>
    <lineage>
        <taxon>Bacteria</taxon>
        <taxon>Bacillati</taxon>
        <taxon>Candidatus Dormiibacterota</taxon>
        <taxon>Candidatus Dormibacteria</taxon>
        <taxon>Candidatus Dormibacterales</taxon>
        <taxon>Candidatus Dormibacteraceae</taxon>
        <taxon>Candidatus Dormiibacter</taxon>
    </lineage>
</organism>
<evidence type="ECO:0000313" key="1">
    <source>
        <dbReference type="EMBL" id="MBJ7601929.1"/>
    </source>
</evidence>
<dbReference type="CDD" id="cd07067">
    <property type="entry name" value="HP_PGM_like"/>
    <property type="match status" value="1"/>
</dbReference>